<keyword evidence="3" id="KW-1185">Reference proteome</keyword>
<dbReference type="OrthoDB" id="413132at2759"/>
<reference evidence="2" key="1">
    <citation type="submission" date="2021-02" db="EMBL/GenBank/DDBJ databases">
        <authorList>
            <person name="Dougan E. K."/>
            <person name="Rhodes N."/>
            <person name="Thang M."/>
            <person name="Chan C."/>
        </authorList>
    </citation>
    <scope>NUCLEOTIDE SEQUENCE</scope>
</reference>
<dbReference type="InterPro" id="IPR011990">
    <property type="entry name" value="TPR-like_helical_dom_sf"/>
</dbReference>
<evidence type="ECO:0008006" key="4">
    <source>
        <dbReference type="Google" id="ProtNLM"/>
    </source>
</evidence>
<gene>
    <name evidence="2" type="ORF">SNAT2548_LOCUS25774</name>
</gene>
<sequence>MRVDNVEADSISVGTCLRALEEGLCWSRASLLLCSSLRDRLANSVCMLSAVACFEGGQWKTVLRVLDRLEGCPGHAGVLVHNAAAAACSSGGQWLSSCEVIFNMERRDRATPDLVSHGSILAGLDAAGLWDIAMLFVQSMRRSDIQADSVAQMSVVGAIGSGAGNAWRLILQSWAFERAKVVNSAICSLGQLFYWQHAHSLLQDAGCRRCVTDLVSYNAYIAATGMEGCWHSSHEVFSKMKLSSIEADQISFGATMAVMDAAVQWQQALCLAIHVGVAGVFRSAALLNACISACVSAVLWRTACAVAFERPRGQESPNLGCFGTVLFGCKEAACWSSSLAVIDSLELSRVVPDETARACAARACGSCGAWQASSAAFPPTLRRPFSGRLLPEDWEVWMAVIWACEVASRPSRQPLVMLPIPQARAS</sequence>
<organism evidence="2 3">
    <name type="scientific">Symbiodinium natans</name>
    <dbReference type="NCBI Taxonomy" id="878477"/>
    <lineage>
        <taxon>Eukaryota</taxon>
        <taxon>Sar</taxon>
        <taxon>Alveolata</taxon>
        <taxon>Dinophyceae</taxon>
        <taxon>Suessiales</taxon>
        <taxon>Symbiodiniaceae</taxon>
        <taxon>Symbiodinium</taxon>
    </lineage>
</organism>
<dbReference type="AlphaFoldDB" id="A0A812S0V7"/>
<dbReference type="Proteomes" id="UP000604046">
    <property type="component" value="Unassembled WGS sequence"/>
</dbReference>
<protein>
    <recommendedName>
        <fullName evidence="4">Pentatricopeptide repeat-containing protein, chloroplastic</fullName>
    </recommendedName>
</protein>
<evidence type="ECO:0000256" key="1">
    <source>
        <dbReference type="ARBA" id="ARBA00022737"/>
    </source>
</evidence>
<dbReference type="PANTHER" id="PTHR47936:SF1">
    <property type="entry name" value="PENTATRICOPEPTIDE REPEAT-CONTAINING PROTEIN GUN1, CHLOROPLASTIC"/>
    <property type="match status" value="1"/>
</dbReference>
<name>A0A812S0V7_9DINO</name>
<dbReference type="Gene3D" id="1.25.40.10">
    <property type="entry name" value="Tetratricopeptide repeat domain"/>
    <property type="match status" value="3"/>
</dbReference>
<comment type="caution">
    <text evidence="2">The sequence shown here is derived from an EMBL/GenBank/DDBJ whole genome shotgun (WGS) entry which is preliminary data.</text>
</comment>
<accession>A0A812S0V7</accession>
<dbReference type="PANTHER" id="PTHR47936">
    <property type="entry name" value="PPR_LONG DOMAIN-CONTAINING PROTEIN"/>
    <property type="match status" value="1"/>
</dbReference>
<keyword evidence="1" id="KW-0677">Repeat</keyword>
<evidence type="ECO:0000313" key="3">
    <source>
        <dbReference type="Proteomes" id="UP000604046"/>
    </source>
</evidence>
<evidence type="ECO:0000313" key="2">
    <source>
        <dbReference type="EMBL" id="CAE7462742.1"/>
    </source>
</evidence>
<dbReference type="EMBL" id="CAJNDS010002408">
    <property type="protein sequence ID" value="CAE7462742.1"/>
    <property type="molecule type" value="Genomic_DNA"/>
</dbReference>
<proteinExistence type="predicted"/>